<accession>F0F529</accession>
<comment type="caution">
    <text evidence="1">The sequence shown here is derived from an EMBL/GenBank/DDBJ whole genome shotgun (WGS) entry which is preliminary data.</text>
</comment>
<reference evidence="1 2" key="1">
    <citation type="submission" date="2011-01" db="EMBL/GenBank/DDBJ databases">
        <authorList>
            <person name="Muzny D."/>
            <person name="Qin X."/>
            <person name="Deng J."/>
            <person name="Jiang H."/>
            <person name="Liu Y."/>
            <person name="Qu J."/>
            <person name="Song X.-Z."/>
            <person name="Zhang L."/>
            <person name="Thornton R."/>
            <person name="Coyle M."/>
            <person name="Francisco L."/>
            <person name="Jackson L."/>
            <person name="Javaid M."/>
            <person name="Korchina V."/>
            <person name="Kovar C."/>
            <person name="Mata R."/>
            <person name="Mathew T."/>
            <person name="Ngo R."/>
            <person name="Nguyen L."/>
            <person name="Nguyen N."/>
            <person name="Okwuonu G."/>
            <person name="Ongeri F."/>
            <person name="Pham C."/>
            <person name="Simmons D."/>
            <person name="Wilczek-Boney K."/>
            <person name="Hale W."/>
            <person name="Jakkamsetti A."/>
            <person name="Pham P."/>
            <person name="Ruth R."/>
            <person name="San Lucas F."/>
            <person name="Warren J."/>
            <person name="Zhang J."/>
            <person name="Zhao Z."/>
            <person name="Zhou C."/>
            <person name="Zhu D."/>
            <person name="Lee S."/>
            <person name="Bess C."/>
            <person name="Blankenburg K."/>
            <person name="Forbes L."/>
            <person name="Fu Q."/>
            <person name="Gubbala S."/>
            <person name="Hirani K."/>
            <person name="Jayaseelan J.C."/>
            <person name="Lara F."/>
            <person name="Munidasa M."/>
            <person name="Palculict T."/>
            <person name="Patil S."/>
            <person name="Pu L.-L."/>
            <person name="Saada N."/>
            <person name="Tang L."/>
            <person name="Weissenberger G."/>
            <person name="Zhu Y."/>
            <person name="Hemphill L."/>
            <person name="Shang Y."/>
            <person name="Youmans B."/>
            <person name="Ayvaz T."/>
            <person name="Ross M."/>
            <person name="Santibanez J."/>
            <person name="Aqrawi P."/>
            <person name="Gross S."/>
            <person name="Joshi V."/>
            <person name="Fowler G."/>
            <person name="Nazareth L."/>
            <person name="Reid J."/>
            <person name="Worley K."/>
            <person name="Petrosino J."/>
            <person name="Highlander S."/>
            <person name="Gibbs R."/>
        </authorList>
    </citation>
    <scope>NUCLEOTIDE SEQUENCE [LARGE SCALE GENOMIC DNA]</scope>
    <source>
        <strain evidence="1 2">DSM 16608</strain>
    </source>
</reference>
<keyword evidence="2" id="KW-1185">Reference proteome</keyword>
<dbReference type="EMBL" id="AEWX01000009">
    <property type="protein sequence ID" value="EGC20791.1"/>
    <property type="molecule type" value="Genomic_DNA"/>
</dbReference>
<dbReference type="AlphaFoldDB" id="F0F529"/>
<evidence type="ECO:0000313" key="1">
    <source>
        <dbReference type="EMBL" id="EGC20791.1"/>
    </source>
</evidence>
<organism evidence="1 2">
    <name type="scientific">Prevotella multiformis DSM 16608</name>
    <dbReference type="NCBI Taxonomy" id="888743"/>
    <lineage>
        <taxon>Bacteria</taxon>
        <taxon>Pseudomonadati</taxon>
        <taxon>Bacteroidota</taxon>
        <taxon>Bacteroidia</taxon>
        <taxon>Bacteroidales</taxon>
        <taxon>Prevotellaceae</taxon>
        <taxon>Prevotella</taxon>
    </lineage>
</organism>
<name>F0F529_9BACT</name>
<dbReference type="Proteomes" id="UP000005697">
    <property type="component" value="Unassembled WGS sequence"/>
</dbReference>
<protein>
    <submittedName>
        <fullName evidence="1">Uncharacterized protein</fullName>
    </submittedName>
</protein>
<dbReference type="STRING" id="888743.HMPREF9141_0695"/>
<sequence length="52" mass="6163">MNLSRRAENNLTIRKLSIRFYPLFIRLGDRLWEAERQTAVSFLLTNARLPSN</sequence>
<proteinExistence type="predicted"/>
<dbReference type="HOGENOM" id="CLU_3083239_0_0_10"/>
<gene>
    <name evidence="1" type="ORF">HMPREF9141_0695</name>
</gene>
<evidence type="ECO:0000313" key="2">
    <source>
        <dbReference type="Proteomes" id="UP000005697"/>
    </source>
</evidence>